<dbReference type="EMBL" id="UOES01000140">
    <property type="protein sequence ID" value="VAW26789.1"/>
    <property type="molecule type" value="Genomic_DNA"/>
</dbReference>
<name>A0A3B0UQD0_9ZZZZ</name>
<dbReference type="AlphaFoldDB" id="A0A3B0UQD0"/>
<protein>
    <submittedName>
        <fullName evidence="1">Uncharacterized protein</fullName>
    </submittedName>
</protein>
<organism evidence="1">
    <name type="scientific">hydrothermal vent metagenome</name>
    <dbReference type="NCBI Taxonomy" id="652676"/>
    <lineage>
        <taxon>unclassified sequences</taxon>
        <taxon>metagenomes</taxon>
        <taxon>ecological metagenomes</taxon>
    </lineage>
</organism>
<accession>A0A3B0UQD0</accession>
<reference evidence="1" key="1">
    <citation type="submission" date="2018-06" db="EMBL/GenBank/DDBJ databases">
        <authorList>
            <person name="Zhirakovskaya E."/>
        </authorList>
    </citation>
    <scope>NUCLEOTIDE SEQUENCE</scope>
</reference>
<proteinExistence type="predicted"/>
<sequence length="191" mass="21710">MKKHLFLIIILLTLSKQALACICSAYDEPLVKEMIGYSDIIFIGKVIGSDNWNPYVVEMWDKERRGSDVIIQVESVIKGNIKKNDLIFVYQSAGSCTESFEYGSTHLIFGNRILKIHQLEEKLDSSTELPPPGPDESGLQEEGVYKTNADGEPIDFLRKQIQKYTVIDTDMCRSFLQNSNSYNKVISYIDN</sequence>
<evidence type="ECO:0000313" key="1">
    <source>
        <dbReference type="EMBL" id="VAW26789.1"/>
    </source>
</evidence>
<gene>
    <name evidence="1" type="ORF">MNBD_BACTEROID06-552</name>
</gene>